<reference evidence="1" key="1">
    <citation type="submission" date="2014-11" db="EMBL/GenBank/DDBJ databases">
        <authorList>
            <person name="Amaro Gonzalez C."/>
        </authorList>
    </citation>
    <scope>NUCLEOTIDE SEQUENCE</scope>
</reference>
<proteinExistence type="predicted"/>
<name>A0A0E9T535_ANGAN</name>
<reference evidence="1" key="2">
    <citation type="journal article" date="2015" name="Fish Shellfish Immunol.">
        <title>Early steps in the European eel (Anguilla anguilla)-Vibrio vulnificus interaction in the gills: Role of the RtxA13 toxin.</title>
        <authorList>
            <person name="Callol A."/>
            <person name="Pajuelo D."/>
            <person name="Ebbesson L."/>
            <person name="Teles M."/>
            <person name="MacKenzie S."/>
            <person name="Amaro C."/>
        </authorList>
    </citation>
    <scope>NUCLEOTIDE SEQUENCE</scope>
</reference>
<evidence type="ECO:0000313" key="1">
    <source>
        <dbReference type="EMBL" id="JAH48105.1"/>
    </source>
</evidence>
<organism evidence="1">
    <name type="scientific">Anguilla anguilla</name>
    <name type="common">European freshwater eel</name>
    <name type="synonym">Muraena anguilla</name>
    <dbReference type="NCBI Taxonomy" id="7936"/>
    <lineage>
        <taxon>Eukaryota</taxon>
        <taxon>Metazoa</taxon>
        <taxon>Chordata</taxon>
        <taxon>Craniata</taxon>
        <taxon>Vertebrata</taxon>
        <taxon>Euteleostomi</taxon>
        <taxon>Actinopterygii</taxon>
        <taxon>Neopterygii</taxon>
        <taxon>Teleostei</taxon>
        <taxon>Anguilliformes</taxon>
        <taxon>Anguillidae</taxon>
        <taxon>Anguilla</taxon>
    </lineage>
</organism>
<accession>A0A0E9T535</accession>
<sequence length="42" mass="4633">MHCLVIRCIAKQMSVSRATAVTIPISYTLLRAAQNVVENKCV</sequence>
<dbReference type="EMBL" id="GBXM01060472">
    <property type="protein sequence ID" value="JAH48105.1"/>
    <property type="molecule type" value="Transcribed_RNA"/>
</dbReference>
<dbReference type="AlphaFoldDB" id="A0A0E9T535"/>
<protein>
    <submittedName>
        <fullName evidence="1">Uncharacterized protein</fullName>
    </submittedName>
</protein>